<accession>A0A8H5FV97</accession>
<dbReference type="Proteomes" id="UP000559256">
    <property type="component" value="Unassembled WGS sequence"/>
</dbReference>
<evidence type="ECO:0000256" key="1">
    <source>
        <dbReference type="SAM" id="MobiDB-lite"/>
    </source>
</evidence>
<dbReference type="EMBL" id="JAACJM010000076">
    <property type="protein sequence ID" value="KAF5350279.1"/>
    <property type="molecule type" value="Genomic_DNA"/>
</dbReference>
<sequence>MVSLTMASSSYSTSRRRQPLSPHRNGHSRATHSLDWNIDEMDETETNGRLSKTSRIMSSVRRTLSLGSHKVASPWDNTVFESTPSRHLRYDASIPPPTIEQISIGLDLSRTPYLRSSPHTYSSRAYESEQHLPVSKPPPPPSRFLFRKASSNSSATPDVGPTPSGSSTAVNSNSNYSASLTRSTSLKTRVSRFLQHAAPSSPLPTSKTTKSSLRNSSSDSNTSLPRKKAVRFSTPVTKGE</sequence>
<feature type="compositionally biased region" description="Polar residues" evidence="1">
    <location>
        <begin position="163"/>
        <end position="188"/>
    </location>
</feature>
<feature type="region of interest" description="Disordered" evidence="1">
    <location>
        <begin position="1"/>
        <end position="33"/>
    </location>
</feature>
<gene>
    <name evidence="2" type="ORF">D9758_007805</name>
</gene>
<feature type="region of interest" description="Disordered" evidence="1">
    <location>
        <begin position="115"/>
        <end position="240"/>
    </location>
</feature>
<keyword evidence="3" id="KW-1185">Reference proteome</keyword>
<dbReference type="AlphaFoldDB" id="A0A8H5FV97"/>
<feature type="compositionally biased region" description="Low complexity" evidence="1">
    <location>
        <begin position="199"/>
        <end position="224"/>
    </location>
</feature>
<reference evidence="2 3" key="1">
    <citation type="journal article" date="2020" name="ISME J.">
        <title>Uncovering the hidden diversity of litter-decomposition mechanisms in mushroom-forming fungi.</title>
        <authorList>
            <person name="Floudas D."/>
            <person name="Bentzer J."/>
            <person name="Ahren D."/>
            <person name="Johansson T."/>
            <person name="Persson P."/>
            <person name="Tunlid A."/>
        </authorList>
    </citation>
    <scope>NUCLEOTIDE SEQUENCE [LARGE SCALE GENOMIC DNA]</scope>
    <source>
        <strain evidence="2 3">CBS 291.85</strain>
    </source>
</reference>
<evidence type="ECO:0000313" key="2">
    <source>
        <dbReference type="EMBL" id="KAF5350279.1"/>
    </source>
</evidence>
<comment type="caution">
    <text evidence="2">The sequence shown here is derived from an EMBL/GenBank/DDBJ whole genome shotgun (WGS) entry which is preliminary data.</text>
</comment>
<protein>
    <submittedName>
        <fullName evidence="2">Uncharacterized protein</fullName>
    </submittedName>
</protein>
<organism evidence="2 3">
    <name type="scientific">Tetrapyrgos nigripes</name>
    <dbReference type="NCBI Taxonomy" id="182062"/>
    <lineage>
        <taxon>Eukaryota</taxon>
        <taxon>Fungi</taxon>
        <taxon>Dikarya</taxon>
        <taxon>Basidiomycota</taxon>
        <taxon>Agaricomycotina</taxon>
        <taxon>Agaricomycetes</taxon>
        <taxon>Agaricomycetidae</taxon>
        <taxon>Agaricales</taxon>
        <taxon>Marasmiineae</taxon>
        <taxon>Marasmiaceae</taxon>
        <taxon>Tetrapyrgos</taxon>
    </lineage>
</organism>
<name>A0A8H5FV97_9AGAR</name>
<feature type="compositionally biased region" description="Basic residues" evidence="1">
    <location>
        <begin position="14"/>
        <end position="30"/>
    </location>
</feature>
<dbReference type="OrthoDB" id="3265692at2759"/>
<proteinExistence type="predicted"/>
<evidence type="ECO:0000313" key="3">
    <source>
        <dbReference type="Proteomes" id="UP000559256"/>
    </source>
</evidence>